<dbReference type="GO" id="GO:0009295">
    <property type="term" value="C:nucleoid"/>
    <property type="evidence" value="ECO:0007669"/>
    <property type="project" value="TreeGrafter"/>
</dbReference>
<proteinExistence type="predicted"/>
<evidence type="ECO:0000256" key="4">
    <source>
        <dbReference type="SAM" id="MobiDB-lite"/>
    </source>
</evidence>
<evidence type="ECO:0000313" key="6">
    <source>
        <dbReference type="Proteomes" id="UP000664398"/>
    </source>
</evidence>
<dbReference type="SUPFAM" id="SSF50249">
    <property type="entry name" value="Nucleic acid-binding proteins"/>
    <property type="match status" value="1"/>
</dbReference>
<comment type="caution">
    <text evidence="5">The sequence shown here is derived from an EMBL/GenBank/DDBJ whole genome shotgun (WGS) entry which is preliminary data.</text>
</comment>
<dbReference type="NCBIfam" id="TIGR00621">
    <property type="entry name" value="ssb"/>
    <property type="match status" value="1"/>
</dbReference>
<dbReference type="GO" id="GO:0003697">
    <property type="term" value="F:single-stranded DNA binding"/>
    <property type="evidence" value="ECO:0007669"/>
    <property type="project" value="InterPro"/>
</dbReference>
<feature type="compositionally biased region" description="Low complexity" evidence="4">
    <location>
        <begin position="123"/>
        <end position="142"/>
    </location>
</feature>
<dbReference type="AlphaFoldDB" id="A0A939LW46"/>
<dbReference type="PANTHER" id="PTHR10302:SF0">
    <property type="entry name" value="SINGLE-STRANDED DNA-BINDING PROTEIN, MITOCHONDRIAL"/>
    <property type="match status" value="1"/>
</dbReference>
<evidence type="ECO:0000256" key="2">
    <source>
        <dbReference type="PROSITE-ProRule" id="PRU00252"/>
    </source>
</evidence>
<dbReference type="InterPro" id="IPR000424">
    <property type="entry name" value="Primosome_PriB/ssb"/>
</dbReference>
<dbReference type="InterPro" id="IPR011344">
    <property type="entry name" value="ssDNA-bd"/>
</dbReference>
<dbReference type="GO" id="GO:0006260">
    <property type="term" value="P:DNA replication"/>
    <property type="evidence" value="ECO:0007669"/>
    <property type="project" value="InterPro"/>
</dbReference>
<dbReference type="PROSITE" id="PS50935">
    <property type="entry name" value="SSB"/>
    <property type="match status" value="1"/>
</dbReference>
<feature type="compositionally biased region" description="Low complexity" evidence="4">
    <location>
        <begin position="176"/>
        <end position="188"/>
    </location>
</feature>
<name>A0A939LW46_9MICO</name>
<dbReference type="CDD" id="cd04496">
    <property type="entry name" value="SSB_OBF"/>
    <property type="match status" value="1"/>
</dbReference>
<evidence type="ECO:0000256" key="1">
    <source>
        <dbReference type="ARBA" id="ARBA00023125"/>
    </source>
</evidence>
<feature type="compositionally biased region" description="Gly residues" evidence="4">
    <location>
        <begin position="154"/>
        <end position="175"/>
    </location>
</feature>
<keyword evidence="6" id="KW-1185">Reference proteome</keyword>
<accession>A0A939LW46</accession>
<dbReference type="PANTHER" id="PTHR10302">
    <property type="entry name" value="SINGLE-STRANDED DNA-BINDING PROTEIN"/>
    <property type="match status" value="1"/>
</dbReference>
<dbReference type="EMBL" id="JAGDYL010000010">
    <property type="protein sequence ID" value="MBO1805216.1"/>
    <property type="molecule type" value="Genomic_DNA"/>
</dbReference>
<evidence type="ECO:0000256" key="3">
    <source>
        <dbReference type="RuleBase" id="RU000524"/>
    </source>
</evidence>
<keyword evidence="1 2" id="KW-0238">DNA-binding</keyword>
<reference evidence="5" key="1">
    <citation type="submission" date="2021-03" db="EMBL/GenBank/DDBJ databases">
        <title>Leucobacter chromiisoli sp. nov., isolated from chromium-containing soil of chemical plant.</title>
        <authorList>
            <person name="Xu Z."/>
        </authorList>
    </citation>
    <scope>NUCLEOTIDE SEQUENCE</scope>
    <source>
        <strain evidence="5">A2</strain>
    </source>
</reference>
<sequence length="188" mass="19424">MSNRITVIGTIATAPHMIGNDPARSLCTFRLASNERRYDREKGEWIDGTTNWFTVNVFRTLGDHAKESFSTGDRVLITGRLRVRRWENEGKSGNSVEIDAEALGHDLRWGVSRFARRGGARPQGGAEQAAAAHPAGSHPAGAVSGFEAPDSGTPGFGSAVGSGGAGDSGSSGGEGSAAAETGVEAVAA</sequence>
<dbReference type="Proteomes" id="UP000664398">
    <property type="component" value="Unassembled WGS sequence"/>
</dbReference>
<dbReference type="InterPro" id="IPR012340">
    <property type="entry name" value="NA-bd_OB-fold"/>
</dbReference>
<protein>
    <recommendedName>
        <fullName evidence="3">Single-stranded DNA-binding protein</fullName>
    </recommendedName>
</protein>
<organism evidence="5 6">
    <name type="scientific">Leucobacter ruminantium</name>
    <dbReference type="NCBI Taxonomy" id="1289170"/>
    <lineage>
        <taxon>Bacteria</taxon>
        <taxon>Bacillati</taxon>
        <taxon>Actinomycetota</taxon>
        <taxon>Actinomycetes</taxon>
        <taxon>Micrococcales</taxon>
        <taxon>Microbacteriaceae</taxon>
        <taxon>Leucobacter</taxon>
    </lineage>
</organism>
<dbReference type="Pfam" id="PF00436">
    <property type="entry name" value="SSB"/>
    <property type="match status" value="1"/>
</dbReference>
<dbReference type="RefSeq" id="WP_208045693.1">
    <property type="nucleotide sequence ID" value="NZ_JAGDYL010000010.1"/>
</dbReference>
<dbReference type="Gene3D" id="2.40.50.140">
    <property type="entry name" value="Nucleic acid-binding proteins"/>
    <property type="match status" value="1"/>
</dbReference>
<evidence type="ECO:0000313" key="5">
    <source>
        <dbReference type="EMBL" id="MBO1805216.1"/>
    </source>
</evidence>
<feature type="region of interest" description="Disordered" evidence="4">
    <location>
        <begin position="116"/>
        <end position="188"/>
    </location>
</feature>
<gene>
    <name evidence="5" type="primary">ssb</name>
    <name evidence="5" type="ORF">J4H91_07770</name>
</gene>